<name>A0A140DV93_9FIRM</name>
<evidence type="ECO:0000313" key="3">
    <source>
        <dbReference type="Proteomes" id="UP000069771"/>
    </source>
</evidence>
<feature type="transmembrane region" description="Helical" evidence="1">
    <location>
        <begin position="700"/>
        <end position="718"/>
    </location>
</feature>
<protein>
    <submittedName>
        <fullName evidence="2">Uncharacterized protein</fullName>
    </submittedName>
</protein>
<feature type="transmembrane region" description="Helical" evidence="1">
    <location>
        <begin position="210"/>
        <end position="233"/>
    </location>
</feature>
<sequence length="747" mass="84660">MTSTCLFSCLLFESGLYLQQIARAQEQRESEQWYGSWDAMAVDVRESDINTLKQDPMIESVGTVRIIDVLCSHVPIRCGQADVAFFKQAELRLKEGRYPQKPGEALIESSMLDELKRSYILGQELKLELENEEIWFVTIVGITDSYRSGWTWGNRMPSLFTTLPTLQDSRASLLLQSQEGWEQSLPDKMRSLKMVMNERLKQSPQPASTLSWSMVILALVATVLFPWIWMTILTRKREMDLSILKLRGRSSRQLCTDLLRILYLAEIPSLIITIVACFWIPWSWIWLVSLTLMPILIIGVCRHQLQSIPSSINAYGTANALLPDLSVRTGNMMQTHQLASRLRQTGIHKQRIHLLALGFCIMICMLSFFCAGQIQQQYNDIWEVPDFTLDVPGTAHTNHQKPLSAQQLAAIEAVSGVKKTATAMCESGWMMNWEDCGQSCIRGIFKQDDAFIGLSPDENGIPSLYPELIVLQDGPLKTLVLDLADVSEDTFDSGDSAIICLPAFQHFYQEEYGSGEIRYHDFASEKEVWSETTIQPGTLITLSDSDQKQKELTIQGILKEAPAIWLDSLSLWDQVPGSGVPYSLFVNESFLKNAYSTVHVWTERATGSLTEKQISQLASRMNLSLRNRYPEKTKLLDSLCFQYRMLYLFSAVSALACLLIMLQLQRQQNHKLETLCLQLRQVFIPPSAVKELKSCYRSQVLFRTAVVLILAAFAGWLLTPDDTNSDQDAASYYQLSVSEEYDMSESP</sequence>
<evidence type="ECO:0000256" key="1">
    <source>
        <dbReference type="SAM" id="Phobius"/>
    </source>
</evidence>
<dbReference type="AlphaFoldDB" id="A0A140DV93"/>
<keyword evidence="1" id="KW-0812">Transmembrane</keyword>
<evidence type="ECO:0000313" key="2">
    <source>
        <dbReference type="EMBL" id="AMK54570.1"/>
    </source>
</evidence>
<feature type="transmembrane region" description="Helical" evidence="1">
    <location>
        <begin position="352"/>
        <end position="369"/>
    </location>
</feature>
<dbReference type="EMBL" id="CP011391">
    <property type="protein sequence ID" value="AMK54570.1"/>
    <property type="molecule type" value="Genomic_DNA"/>
</dbReference>
<dbReference type="KEGG" id="fro:AALO17_14360"/>
<proteinExistence type="predicted"/>
<gene>
    <name evidence="2" type="ORF">AALO17_14360</name>
</gene>
<keyword evidence="1" id="KW-1133">Transmembrane helix</keyword>
<feature type="transmembrane region" description="Helical" evidence="1">
    <location>
        <begin position="645"/>
        <end position="662"/>
    </location>
</feature>
<accession>A0A140DV93</accession>
<keyword evidence="3" id="KW-1185">Reference proteome</keyword>
<feature type="transmembrane region" description="Helical" evidence="1">
    <location>
        <begin position="254"/>
        <end position="276"/>
    </location>
</feature>
<dbReference type="STRING" id="1702221.AALO17_14360"/>
<organism evidence="2 3">
    <name type="scientific">Faecalibaculum rodentium</name>
    <dbReference type="NCBI Taxonomy" id="1702221"/>
    <lineage>
        <taxon>Bacteria</taxon>
        <taxon>Bacillati</taxon>
        <taxon>Bacillota</taxon>
        <taxon>Erysipelotrichia</taxon>
        <taxon>Erysipelotrichales</taxon>
        <taxon>Erysipelotrichaceae</taxon>
        <taxon>Faecalibaculum</taxon>
    </lineage>
</organism>
<keyword evidence="1" id="KW-0472">Membrane</keyword>
<dbReference type="Proteomes" id="UP000069771">
    <property type="component" value="Chromosome"/>
</dbReference>
<reference evidence="2 3" key="1">
    <citation type="journal article" date="2016" name="Gut Pathog.">
        <title>Whole genome sequencing of "Faecalibaculum rodentium" ALO17, isolated from C57BL/6J laboratory mouse feces.</title>
        <authorList>
            <person name="Lim S."/>
            <person name="Chang D.H."/>
            <person name="Ahn S."/>
            <person name="Kim B.C."/>
        </authorList>
    </citation>
    <scope>NUCLEOTIDE SEQUENCE [LARGE SCALE GENOMIC DNA]</scope>
    <source>
        <strain evidence="2 3">Alo17</strain>
    </source>
</reference>
<feature type="transmembrane region" description="Helical" evidence="1">
    <location>
        <begin position="282"/>
        <end position="301"/>
    </location>
</feature>